<dbReference type="CDD" id="cd03216">
    <property type="entry name" value="ABC_Carb_Monos_I"/>
    <property type="match status" value="1"/>
</dbReference>
<dbReference type="CDD" id="cd03215">
    <property type="entry name" value="ABC_Carb_Monos_II"/>
    <property type="match status" value="1"/>
</dbReference>
<keyword evidence="4 6" id="KW-0067">ATP-binding</keyword>
<keyword evidence="7" id="KW-1185">Reference proteome</keyword>
<dbReference type="InterPro" id="IPR003593">
    <property type="entry name" value="AAA+_ATPase"/>
</dbReference>
<dbReference type="PANTHER" id="PTHR43790">
    <property type="entry name" value="CARBOHYDRATE TRANSPORT ATP-BINDING PROTEIN MG119-RELATED"/>
    <property type="match status" value="1"/>
</dbReference>
<keyword evidence="2" id="KW-0677">Repeat</keyword>
<evidence type="ECO:0000259" key="5">
    <source>
        <dbReference type="PROSITE" id="PS50893"/>
    </source>
</evidence>
<dbReference type="InterPro" id="IPR003439">
    <property type="entry name" value="ABC_transporter-like_ATP-bd"/>
</dbReference>
<dbReference type="RefSeq" id="WP_186857310.1">
    <property type="nucleotide sequence ID" value="NZ_JACOON010000002.1"/>
</dbReference>
<evidence type="ECO:0000256" key="3">
    <source>
        <dbReference type="ARBA" id="ARBA00022741"/>
    </source>
</evidence>
<dbReference type="SMART" id="SM00382">
    <property type="entry name" value="AAA"/>
    <property type="match status" value="2"/>
</dbReference>
<reference evidence="6 7" key="1">
    <citation type="submission" date="2020-08" db="EMBL/GenBank/DDBJ databases">
        <title>Genome public.</title>
        <authorList>
            <person name="Liu C."/>
            <person name="Sun Q."/>
        </authorList>
    </citation>
    <scope>NUCLEOTIDE SEQUENCE [LARGE SCALE GENOMIC DNA]</scope>
    <source>
        <strain evidence="6 7">NSJ-35</strain>
    </source>
</reference>
<dbReference type="Proteomes" id="UP000606889">
    <property type="component" value="Unassembled WGS sequence"/>
</dbReference>
<sequence>MKAPVLEVKDLSVDFSGQKALDNVTLKIYPSEIHALVGCNGAGKSVLGKVVSGVLKRSGGTIRLNGKKVNFNTPFDASRHGVVISMQELTIFDNLSISDNLFVNHPITHSKVILNPKKMRQTAYELLSRFHITVDPSAKAKNLPQAQKFLLQFARCLLAKPQVLILDELSASMISSEIALVYQVMEECRQNGMAIIYITHRISEVVSITDRVTVLKDGRIAAEAASREIDKGRLTKLMLGETKSEHYPKLPVSPGEPLLELSHVSNRFLHDISFNLCRGEIIGIAGIAGSGRTQLLKAIAGLDEIEDGDIIYISDAPKALRREIHPLIGYIPENRDKQSLFPDFDAIKNITIHDLKKISKHSIIDPREENIAGSLMIKRFVINGAVPGGKISYMSGGNKQKIVVAQCLHSNCSIYLFDEPTQGIDIAGKVEIYNIMNELVRNGAGIIMVSSDFSELSGMCDRILVLKEGDLIAELPAKDTSCLNLLEYFI</sequence>
<dbReference type="InterPro" id="IPR050107">
    <property type="entry name" value="ABC_carbohydrate_import_ATPase"/>
</dbReference>
<dbReference type="InterPro" id="IPR017871">
    <property type="entry name" value="ABC_transporter-like_CS"/>
</dbReference>
<dbReference type="PANTHER" id="PTHR43790:SF9">
    <property type="entry name" value="GALACTOFURANOSE TRANSPORTER ATP-BINDING PROTEIN YTFR"/>
    <property type="match status" value="1"/>
</dbReference>
<evidence type="ECO:0000313" key="7">
    <source>
        <dbReference type="Proteomes" id="UP000606889"/>
    </source>
</evidence>
<dbReference type="PROSITE" id="PS00211">
    <property type="entry name" value="ABC_TRANSPORTER_1"/>
    <property type="match status" value="1"/>
</dbReference>
<comment type="caution">
    <text evidence="6">The sequence shown here is derived from an EMBL/GenBank/DDBJ whole genome shotgun (WGS) entry which is preliminary data.</text>
</comment>
<dbReference type="SUPFAM" id="SSF52540">
    <property type="entry name" value="P-loop containing nucleoside triphosphate hydrolases"/>
    <property type="match status" value="2"/>
</dbReference>
<keyword evidence="3" id="KW-0547">Nucleotide-binding</keyword>
<dbReference type="PROSITE" id="PS50893">
    <property type="entry name" value="ABC_TRANSPORTER_2"/>
    <property type="match status" value="2"/>
</dbReference>
<proteinExistence type="predicted"/>
<dbReference type="EMBL" id="JACOON010000002">
    <property type="protein sequence ID" value="MBC5647797.1"/>
    <property type="molecule type" value="Genomic_DNA"/>
</dbReference>
<evidence type="ECO:0000256" key="4">
    <source>
        <dbReference type="ARBA" id="ARBA00022840"/>
    </source>
</evidence>
<feature type="domain" description="ABC transporter" evidence="5">
    <location>
        <begin position="6"/>
        <end position="242"/>
    </location>
</feature>
<keyword evidence="1" id="KW-0813">Transport</keyword>
<organism evidence="6 7">
    <name type="scientific">Christensenella tenuis</name>
    <dbReference type="NCBI Taxonomy" id="2763033"/>
    <lineage>
        <taxon>Bacteria</taxon>
        <taxon>Bacillati</taxon>
        <taxon>Bacillota</taxon>
        <taxon>Clostridia</taxon>
        <taxon>Christensenellales</taxon>
        <taxon>Christensenellaceae</taxon>
        <taxon>Christensenella</taxon>
    </lineage>
</organism>
<evidence type="ECO:0000313" key="6">
    <source>
        <dbReference type="EMBL" id="MBC5647797.1"/>
    </source>
</evidence>
<feature type="domain" description="ABC transporter" evidence="5">
    <location>
        <begin position="242"/>
        <end position="488"/>
    </location>
</feature>
<protein>
    <submittedName>
        <fullName evidence="6">Sugar ABC transporter ATP-binding protein</fullName>
    </submittedName>
</protein>
<name>A0ABR7EDE3_9FIRM</name>
<dbReference type="Pfam" id="PF00005">
    <property type="entry name" value="ABC_tran"/>
    <property type="match status" value="2"/>
</dbReference>
<accession>A0ABR7EDE3</accession>
<dbReference type="GO" id="GO:0005524">
    <property type="term" value="F:ATP binding"/>
    <property type="evidence" value="ECO:0007669"/>
    <property type="project" value="UniProtKB-KW"/>
</dbReference>
<gene>
    <name evidence="6" type="ORF">H8S18_05570</name>
</gene>
<evidence type="ECO:0000256" key="2">
    <source>
        <dbReference type="ARBA" id="ARBA00022737"/>
    </source>
</evidence>
<dbReference type="InterPro" id="IPR027417">
    <property type="entry name" value="P-loop_NTPase"/>
</dbReference>
<evidence type="ECO:0000256" key="1">
    <source>
        <dbReference type="ARBA" id="ARBA00022448"/>
    </source>
</evidence>
<dbReference type="Gene3D" id="3.40.50.300">
    <property type="entry name" value="P-loop containing nucleotide triphosphate hydrolases"/>
    <property type="match status" value="2"/>
</dbReference>